<dbReference type="Proteomes" id="UP000199706">
    <property type="component" value="Unassembled WGS sequence"/>
</dbReference>
<dbReference type="OrthoDB" id="9154435at2"/>
<dbReference type="EMBL" id="FNCJ01000021">
    <property type="protein sequence ID" value="SDI34554.1"/>
    <property type="molecule type" value="Genomic_DNA"/>
</dbReference>
<accession>A0A1G8JTM0</accession>
<evidence type="ECO:0000313" key="2">
    <source>
        <dbReference type="Proteomes" id="UP000199706"/>
    </source>
</evidence>
<evidence type="ECO:0008006" key="3">
    <source>
        <dbReference type="Google" id="ProtNLM"/>
    </source>
</evidence>
<protein>
    <recommendedName>
        <fullName evidence="3">UDP-glucose 4-epimerase</fullName>
    </recommendedName>
</protein>
<evidence type="ECO:0000313" key="1">
    <source>
        <dbReference type="EMBL" id="SDI34554.1"/>
    </source>
</evidence>
<proteinExistence type="predicted"/>
<gene>
    <name evidence="1" type="ORF">SAMN05216466_12143</name>
</gene>
<dbReference type="AlphaFoldDB" id="A0A1G8JTM0"/>
<organism evidence="1 2">
    <name type="scientific">Paraburkholderia phenazinium</name>
    <dbReference type="NCBI Taxonomy" id="60549"/>
    <lineage>
        <taxon>Bacteria</taxon>
        <taxon>Pseudomonadati</taxon>
        <taxon>Pseudomonadota</taxon>
        <taxon>Betaproteobacteria</taxon>
        <taxon>Burkholderiales</taxon>
        <taxon>Burkholderiaceae</taxon>
        <taxon>Paraburkholderia</taxon>
    </lineage>
</organism>
<name>A0A1G8JTM0_9BURK</name>
<sequence>MTISGNVSEADWSVSTEVYEAAGGFDCRIRVSHRTPKGVFAHEFKHSRVFATEREAVLEGLREGMVWIELKRANTIHV</sequence>
<dbReference type="RefSeq" id="WP_090692345.1">
    <property type="nucleotide sequence ID" value="NZ_CADERL010000030.1"/>
</dbReference>
<reference evidence="1 2" key="1">
    <citation type="submission" date="2016-10" db="EMBL/GenBank/DDBJ databases">
        <authorList>
            <person name="de Groot N.N."/>
        </authorList>
    </citation>
    <scope>NUCLEOTIDE SEQUENCE [LARGE SCALE GENOMIC DNA]</scope>
    <source>
        <strain evidence="1 2">LMG 2247</strain>
    </source>
</reference>